<keyword evidence="2" id="KW-1185">Reference proteome</keyword>
<dbReference type="VEuPathDB" id="FungiDB:AN10500"/>
<name>C8V5Y6_EMENI</name>
<dbReference type="AlphaFoldDB" id="C8V5Y6"/>
<accession>C8V5Y6</accession>
<sequence>MCSYHNDDRTNPCHDNRQSGYAKCMVDAIAIAFASSHFAAYILRMPQSTWSCRDFLGVDDWSSLSEVDYQRGWNQRLPGGRRRLAAAVSLPGISISSAGVTDPWSLEFREKFARSRRSTCTAATIGISI</sequence>
<dbReference type="EMBL" id="BN001302">
    <property type="protein sequence ID" value="CBF74998.1"/>
    <property type="molecule type" value="Genomic_DNA"/>
</dbReference>
<dbReference type="GeneID" id="74896440"/>
<protein>
    <submittedName>
        <fullName evidence="1">Uncharacterized protein</fullName>
    </submittedName>
</protein>
<dbReference type="KEGG" id="ani:ANIA_10500"/>
<organism evidence="1 2">
    <name type="scientific">Emericella nidulans (strain FGSC A4 / ATCC 38163 / CBS 112.46 / NRRL 194 / M139)</name>
    <name type="common">Aspergillus nidulans</name>
    <dbReference type="NCBI Taxonomy" id="227321"/>
    <lineage>
        <taxon>Eukaryota</taxon>
        <taxon>Fungi</taxon>
        <taxon>Dikarya</taxon>
        <taxon>Ascomycota</taxon>
        <taxon>Pezizomycotina</taxon>
        <taxon>Eurotiomycetes</taxon>
        <taxon>Eurotiomycetidae</taxon>
        <taxon>Eurotiales</taxon>
        <taxon>Aspergillaceae</taxon>
        <taxon>Aspergillus</taxon>
        <taxon>Aspergillus subgen. Nidulantes</taxon>
    </lineage>
</organism>
<dbReference type="InParanoid" id="C8V5Y6"/>
<reference evidence="2" key="2">
    <citation type="journal article" date="2009" name="Fungal Genet. Biol.">
        <title>The 2008 update of the Aspergillus nidulans genome annotation: a community effort.</title>
        <authorList>
            <person name="Wortman J.R."/>
            <person name="Gilsenan J.M."/>
            <person name="Joardar V."/>
            <person name="Deegan J."/>
            <person name="Clutterbuck J."/>
            <person name="Andersen M.R."/>
            <person name="Archer D."/>
            <person name="Bencina M."/>
            <person name="Braus G."/>
            <person name="Coutinho P."/>
            <person name="von Dohren H."/>
            <person name="Doonan J."/>
            <person name="Driessen A.J."/>
            <person name="Durek P."/>
            <person name="Espeso E."/>
            <person name="Fekete E."/>
            <person name="Flipphi M."/>
            <person name="Estrada C.G."/>
            <person name="Geysens S."/>
            <person name="Goldman G."/>
            <person name="de Groot P.W."/>
            <person name="Hansen K."/>
            <person name="Harris S.D."/>
            <person name="Heinekamp T."/>
            <person name="Helmstaedt K."/>
            <person name="Henrissat B."/>
            <person name="Hofmann G."/>
            <person name="Homan T."/>
            <person name="Horio T."/>
            <person name="Horiuchi H."/>
            <person name="James S."/>
            <person name="Jones M."/>
            <person name="Karaffa L."/>
            <person name="Karanyi Z."/>
            <person name="Kato M."/>
            <person name="Keller N."/>
            <person name="Kelly D.E."/>
            <person name="Kiel J.A."/>
            <person name="Kim J.M."/>
            <person name="van der Klei I.J."/>
            <person name="Klis F.M."/>
            <person name="Kovalchuk A."/>
            <person name="Krasevec N."/>
            <person name="Kubicek C.P."/>
            <person name="Liu B."/>
            <person name="Maccabe A."/>
            <person name="Meyer V."/>
            <person name="Mirabito P."/>
            <person name="Miskei M."/>
            <person name="Mos M."/>
            <person name="Mullins J."/>
            <person name="Nelson D.R."/>
            <person name="Nielsen J."/>
            <person name="Oakley B.R."/>
            <person name="Osmani S.A."/>
            <person name="Pakula T."/>
            <person name="Paszewski A."/>
            <person name="Paulsen I."/>
            <person name="Pilsyk S."/>
            <person name="Pocsi I."/>
            <person name="Punt P.J."/>
            <person name="Ram A.F."/>
            <person name="Ren Q."/>
            <person name="Robellet X."/>
            <person name="Robson G."/>
            <person name="Seiboth B."/>
            <person name="van Solingen P."/>
            <person name="Specht T."/>
            <person name="Sun J."/>
            <person name="Taheri-Talesh N."/>
            <person name="Takeshita N."/>
            <person name="Ussery D."/>
            <person name="vanKuyk P.A."/>
            <person name="Visser H."/>
            <person name="van de Vondervoort P.J."/>
            <person name="de Vries R.P."/>
            <person name="Walton J."/>
            <person name="Xiang X."/>
            <person name="Xiong Y."/>
            <person name="Zeng A.P."/>
            <person name="Brandt B.W."/>
            <person name="Cornell M.J."/>
            <person name="van den Hondel C.A."/>
            <person name="Visser J."/>
            <person name="Oliver S.G."/>
            <person name="Turner G."/>
        </authorList>
    </citation>
    <scope>GENOME REANNOTATION</scope>
    <source>
        <strain evidence="2">FGSC A4 / ATCC 38163 / CBS 112.46 / NRRL 194 / M139</strain>
    </source>
</reference>
<dbReference type="OrthoDB" id="410198at2759"/>
<dbReference type="HOGENOM" id="CLU_1948789_0_0_1"/>
<evidence type="ECO:0000313" key="2">
    <source>
        <dbReference type="Proteomes" id="UP000000560"/>
    </source>
</evidence>
<proteinExistence type="predicted"/>
<gene>
    <name evidence="1" type="ORF">ANIA_10500</name>
</gene>
<evidence type="ECO:0000313" key="1">
    <source>
        <dbReference type="EMBL" id="CBF74998.1"/>
    </source>
</evidence>
<reference evidence="2" key="1">
    <citation type="journal article" date="2005" name="Nature">
        <title>Sequencing of Aspergillus nidulans and comparative analysis with A. fumigatus and A. oryzae.</title>
        <authorList>
            <person name="Galagan J.E."/>
            <person name="Calvo S.E."/>
            <person name="Cuomo C."/>
            <person name="Ma L.J."/>
            <person name="Wortman J.R."/>
            <person name="Batzoglou S."/>
            <person name="Lee S.I."/>
            <person name="Basturkmen M."/>
            <person name="Spevak C.C."/>
            <person name="Clutterbuck J."/>
            <person name="Kapitonov V."/>
            <person name="Jurka J."/>
            <person name="Scazzocchio C."/>
            <person name="Farman M."/>
            <person name="Butler J."/>
            <person name="Purcell S."/>
            <person name="Harris S."/>
            <person name="Braus G.H."/>
            <person name="Draht O."/>
            <person name="Busch S."/>
            <person name="D'Enfert C."/>
            <person name="Bouchier C."/>
            <person name="Goldman G.H."/>
            <person name="Bell-Pedersen D."/>
            <person name="Griffiths-Jones S."/>
            <person name="Doonan J.H."/>
            <person name="Yu J."/>
            <person name="Vienken K."/>
            <person name="Pain A."/>
            <person name="Freitag M."/>
            <person name="Selker E.U."/>
            <person name="Archer D.B."/>
            <person name="Penalva M.A."/>
            <person name="Oakley B.R."/>
            <person name="Momany M."/>
            <person name="Tanaka T."/>
            <person name="Kumagai T."/>
            <person name="Asai K."/>
            <person name="Machida M."/>
            <person name="Nierman W.C."/>
            <person name="Denning D.W."/>
            <person name="Caddick M."/>
            <person name="Hynes M."/>
            <person name="Paoletti M."/>
            <person name="Fischer R."/>
            <person name="Miller B."/>
            <person name="Dyer P."/>
            <person name="Sachs M.S."/>
            <person name="Osmani S.A."/>
            <person name="Birren B.W."/>
        </authorList>
    </citation>
    <scope>NUCLEOTIDE SEQUENCE [LARGE SCALE GENOMIC DNA]</scope>
    <source>
        <strain evidence="2">FGSC A4 / ATCC 38163 / CBS 112.46 / NRRL 194 / M139</strain>
    </source>
</reference>
<dbReference type="Proteomes" id="UP000000560">
    <property type="component" value="Chromosome II"/>
</dbReference>
<dbReference type="RefSeq" id="XP_050467395.1">
    <property type="nucleotide sequence ID" value="XM_050611360.1"/>
</dbReference>